<reference evidence="5" key="2">
    <citation type="submission" date="2025-08" db="UniProtKB">
        <authorList>
            <consortium name="RefSeq"/>
        </authorList>
    </citation>
    <scope>IDENTIFICATION</scope>
    <source>
        <tissue evidence="5">Leaf</tissue>
    </source>
</reference>
<gene>
    <name evidence="5" type="primary">LOC130470071</name>
</gene>
<dbReference type="RefSeq" id="XP_056695618.1">
    <property type="nucleotide sequence ID" value="XM_056839640.1"/>
</dbReference>
<organism evidence="4 5">
    <name type="scientific">Spinacia oleracea</name>
    <name type="common">Spinach</name>
    <dbReference type="NCBI Taxonomy" id="3562"/>
    <lineage>
        <taxon>Eukaryota</taxon>
        <taxon>Viridiplantae</taxon>
        <taxon>Streptophyta</taxon>
        <taxon>Embryophyta</taxon>
        <taxon>Tracheophyta</taxon>
        <taxon>Spermatophyta</taxon>
        <taxon>Magnoliopsida</taxon>
        <taxon>eudicotyledons</taxon>
        <taxon>Gunneridae</taxon>
        <taxon>Pentapetalae</taxon>
        <taxon>Caryophyllales</taxon>
        <taxon>Chenopodiaceae</taxon>
        <taxon>Chenopodioideae</taxon>
        <taxon>Anserineae</taxon>
        <taxon>Spinacia</taxon>
    </lineage>
</organism>
<accession>A0ABM3RJ28</accession>
<dbReference type="SUPFAM" id="SSF51905">
    <property type="entry name" value="FAD/NAD(P)-binding domain"/>
    <property type="match status" value="1"/>
</dbReference>
<evidence type="ECO:0000313" key="4">
    <source>
        <dbReference type="Proteomes" id="UP000813463"/>
    </source>
</evidence>
<dbReference type="Gene3D" id="3.50.50.60">
    <property type="entry name" value="FAD/NAD(P)-binding domain"/>
    <property type="match status" value="1"/>
</dbReference>
<dbReference type="InterPro" id="IPR036188">
    <property type="entry name" value="FAD/NAD-bd_sf"/>
</dbReference>
<keyword evidence="2" id="KW-0274">FAD</keyword>
<keyword evidence="1" id="KW-0285">Flavoprotein</keyword>
<name>A0ABM3RJ28_SPIOL</name>
<evidence type="ECO:0000256" key="2">
    <source>
        <dbReference type="ARBA" id="ARBA00022827"/>
    </source>
</evidence>
<proteinExistence type="predicted"/>
<dbReference type="InterPro" id="IPR002938">
    <property type="entry name" value="FAD-bd"/>
</dbReference>
<dbReference type="Pfam" id="PF01494">
    <property type="entry name" value="FAD_binding_3"/>
    <property type="match status" value="1"/>
</dbReference>
<feature type="domain" description="FAD-binding" evidence="3">
    <location>
        <begin position="5"/>
        <end position="72"/>
    </location>
</feature>
<keyword evidence="4" id="KW-1185">Reference proteome</keyword>
<evidence type="ECO:0000259" key="3">
    <source>
        <dbReference type="Pfam" id="PF01494"/>
    </source>
</evidence>
<dbReference type="InterPro" id="IPR050641">
    <property type="entry name" value="RIFMO-like"/>
</dbReference>
<dbReference type="GeneID" id="130470071"/>
<dbReference type="PRINTS" id="PR00420">
    <property type="entry name" value="RNGMNOXGNASE"/>
</dbReference>
<dbReference type="PANTHER" id="PTHR43004:SF6">
    <property type="entry name" value="FAD_NAD(P)-BINDING OXIDOREDUCTASE FAMILY PROTEIN"/>
    <property type="match status" value="1"/>
</dbReference>
<evidence type="ECO:0000256" key="1">
    <source>
        <dbReference type="ARBA" id="ARBA00022630"/>
    </source>
</evidence>
<protein>
    <submittedName>
        <fullName evidence="5">FAD-dependent monooxygenase apdD-like</fullName>
    </submittedName>
</protein>
<dbReference type="PANTHER" id="PTHR43004">
    <property type="entry name" value="TRK SYSTEM POTASSIUM UPTAKE PROTEIN"/>
    <property type="match status" value="1"/>
</dbReference>
<sequence>MHAEVAEKFLSFENQVFLAGDAAHRFPPAGGFGMNTGIQDAQNLAWKLAAVVNGIAPTTLLSTYETERRPIAIFNTALSVQNFRAAMEVPAALGLDPTVANSACFFSFCLAMYLAVAQMSLSHLYIQVLQHLKLSYEVMISMVYFRITAMLNVELQRLDHVLDACYHGSKVNDVQSTPFIP</sequence>
<reference evidence="4" key="1">
    <citation type="journal article" date="2021" name="Nat. Commun.">
        <title>Genomic analyses provide insights into spinach domestication and the genetic basis of agronomic traits.</title>
        <authorList>
            <person name="Cai X."/>
            <person name="Sun X."/>
            <person name="Xu C."/>
            <person name="Sun H."/>
            <person name="Wang X."/>
            <person name="Ge C."/>
            <person name="Zhang Z."/>
            <person name="Wang Q."/>
            <person name="Fei Z."/>
            <person name="Jiao C."/>
            <person name="Wang Q."/>
        </authorList>
    </citation>
    <scope>NUCLEOTIDE SEQUENCE [LARGE SCALE GENOMIC DNA]</scope>
    <source>
        <strain evidence="4">cv. Varoflay</strain>
    </source>
</reference>
<evidence type="ECO:0000313" key="5">
    <source>
        <dbReference type="RefSeq" id="XP_056695618.1"/>
    </source>
</evidence>
<dbReference type="Proteomes" id="UP000813463">
    <property type="component" value="Chromosome 3"/>
</dbReference>